<dbReference type="InterPro" id="IPR017850">
    <property type="entry name" value="Alkaline_phosphatase_core_sf"/>
</dbReference>
<feature type="chain" id="PRO_5045909507" evidence="7">
    <location>
        <begin position="23"/>
        <end position="464"/>
    </location>
</feature>
<dbReference type="Gene3D" id="3.30.1120.10">
    <property type="match status" value="1"/>
</dbReference>
<dbReference type="PROSITE" id="PS00523">
    <property type="entry name" value="SULFATASE_1"/>
    <property type="match status" value="1"/>
</dbReference>
<dbReference type="InterPro" id="IPR024607">
    <property type="entry name" value="Sulfatase_CS"/>
</dbReference>
<sequence length="464" mass="52248">MIKMTTAFALLLAVLPCTKVTAADAVTTTSPQQPNIVLLFVDDYGWADMGCRNPVFETPNIDQLVHEGIDFRQAYIACPTCSPSRGTLLTGKHPVRLDLVRHIPTGPKHADFDKFGRTETEFNFWESDPAQFPCRNWLPLEETTYAEALGELGYYNKFIGKWHLGHEEYHPVKQGFDNQIGTSNWGHPKSYHPPYFVNSDVFADEQERYLTDKLTDESVQFINSYDKAKPFMLSLWYYTVHGPHDGREDLVRHFQAKGLTGPYAHYAAMVKALDESVGRVRDAIKAKGIENDTIVILLSDQGGAFDNPPFHGGKKVDTLYEGGARVPFVFHWPGVTKPGSENNSIVQSTDLFPTLLEIAGGDPSNYKDLDGVSLVSTIQNNSTLARDEPIFGYRAYEDLYASVRLGDWKLLAYRSGTVKLYNIADDIGEQHNLSQPHPEKTEEFVQKLAAWERKMNVQKYSGIQ</sequence>
<dbReference type="PANTHER" id="PTHR42693">
    <property type="entry name" value="ARYLSULFATASE FAMILY MEMBER"/>
    <property type="match status" value="1"/>
</dbReference>
<protein>
    <submittedName>
        <fullName evidence="9">Sulfatase</fullName>
    </submittedName>
</protein>
<feature type="domain" description="Sulfatase N-terminal" evidence="8">
    <location>
        <begin position="34"/>
        <end position="360"/>
    </location>
</feature>
<comment type="caution">
    <text evidence="9">The sequence shown here is derived from an EMBL/GenBank/DDBJ whole genome shotgun (WGS) entry which is preliminary data.</text>
</comment>
<name>A0ABP8N2D9_9BACT</name>
<keyword evidence="10" id="KW-1185">Reference proteome</keyword>
<evidence type="ECO:0000256" key="1">
    <source>
        <dbReference type="ARBA" id="ARBA00001913"/>
    </source>
</evidence>
<evidence type="ECO:0000259" key="8">
    <source>
        <dbReference type="Pfam" id="PF00884"/>
    </source>
</evidence>
<dbReference type="SUPFAM" id="SSF53649">
    <property type="entry name" value="Alkaline phosphatase-like"/>
    <property type="match status" value="1"/>
</dbReference>
<evidence type="ECO:0000256" key="5">
    <source>
        <dbReference type="ARBA" id="ARBA00022801"/>
    </source>
</evidence>
<evidence type="ECO:0000256" key="6">
    <source>
        <dbReference type="ARBA" id="ARBA00022837"/>
    </source>
</evidence>
<evidence type="ECO:0000256" key="3">
    <source>
        <dbReference type="ARBA" id="ARBA00022723"/>
    </source>
</evidence>
<keyword evidence="5" id="KW-0378">Hydrolase</keyword>
<evidence type="ECO:0000313" key="10">
    <source>
        <dbReference type="Proteomes" id="UP001500840"/>
    </source>
</evidence>
<dbReference type="PANTHER" id="PTHR42693:SF42">
    <property type="entry name" value="ARYLSULFATASE G"/>
    <property type="match status" value="1"/>
</dbReference>
<dbReference type="EMBL" id="BAABGA010000046">
    <property type="protein sequence ID" value="GAA4458740.1"/>
    <property type="molecule type" value="Genomic_DNA"/>
</dbReference>
<comment type="cofactor">
    <cofactor evidence="1">
        <name>Ca(2+)</name>
        <dbReference type="ChEBI" id="CHEBI:29108"/>
    </cofactor>
</comment>
<keyword evidence="3" id="KW-0479">Metal-binding</keyword>
<dbReference type="CDD" id="cd16144">
    <property type="entry name" value="ARS_like"/>
    <property type="match status" value="1"/>
</dbReference>
<dbReference type="Pfam" id="PF00884">
    <property type="entry name" value="Sulfatase"/>
    <property type="match status" value="1"/>
</dbReference>
<accession>A0ABP8N2D9</accession>
<evidence type="ECO:0000256" key="2">
    <source>
        <dbReference type="ARBA" id="ARBA00008779"/>
    </source>
</evidence>
<keyword evidence="4 7" id="KW-0732">Signal</keyword>
<dbReference type="InterPro" id="IPR050738">
    <property type="entry name" value="Sulfatase"/>
</dbReference>
<evidence type="ECO:0000256" key="7">
    <source>
        <dbReference type="SAM" id="SignalP"/>
    </source>
</evidence>
<dbReference type="Proteomes" id="UP001500840">
    <property type="component" value="Unassembled WGS sequence"/>
</dbReference>
<reference evidence="10" key="1">
    <citation type="journal article" date="2019" name="Int. J. Syst. Evol. Microbiol.">
        <title>The Global Catalogue of Microorganisms (GCM) 10K type strain sequencing project: providing services to taxonomists for standard genome sequencing and annotation.</title>
        <authorList>
            <consortium name="The Broad Institute Genomics Platform"/>
            <consortium name="The Broad Institute Genome Sequencing Center for Infectious Disease"/>
            <person name="Wu L."/>
            <person name="Ma J."/>
        </authorList>
    </citation>
    <scope>NUCLEOTIDE SEQUENCE [LARGE SCALE GENOMIC DNA]</scope>
    <source>
        <strain evidence="10">JCM 17759</strain>
    </source>
</reference>
<proteinExistence type="inferred from homology"/>
<evidence type="ECO:0000256" key="4">
    <source>
        <dbReference type="ARBA" id="ARBA00022729"/>
    </source>
</evidence>
<organism evidence="9 10">
    <name type="scientific">Novipirellula rosea</name>
    <dbReference type="NCBI Taxonomy" id="1031540"/>
    <lineage>
        <taxon>Bacteria</taxon>
        <taxon>Pseudomonadati</taxon>
        <taxon>Planctomycetota</taxon>
        <taxon>Planctomycetia</taxon>
        <taxon>Pirellulales</taxon>
        <taxon>Pirellulaceae</taxon>
        <taxon>Novipirellula</taxon>
    </lineage>
</organism>
<dbReference type="RefSeq" id="WP_345324434.1">
    <property type="nucleotide sequence ID" value="NZ_BAABGA010000046.1"/>
</dbReference>
<gene>
    <name evidence="9" type="ORF">GCM10023156_37320</name>
</gene>
<evidence type="ECO:0000313" key="9">
    <source>
        <dbReference type="EMBL" id="GAA4458740.1"/>
    </source>
</evidence>
<feature type="signal peptide" evidence="7">
    <location>
        <begin position="1"/>
        <end position="22"/>
    </location>
</feature>
<dbReference type="InterPro" id="IPR000917">
    <property type="entry name" value="Sulfatase_N"/>
</dbReference>
<keyword evidence="6" id="KW-0106">Calcium</keyword>
<dbReference type="Gene3D" id="3.40.720.10">
    <property type="entry name" value="Alkaline Phosphatase, subunit A"/>
    <property type="match status" value="1"/>
</dbReference>
<comment type="similarity">
    <text evidence="2">Belongs to the sulfatase family.</text>
</comment>